<feature type="compositionally biased region" description="Polar residues" evidence="3">
    <location>
        <begin position="1"/>
        <end position="16"/>
    </location>
</feature>
<dbReference type="SUPFAM" id="SSF46689">
    <property type="entry name" value="Homeodomain-like"/>
    <property type="match status" value="1"/>
</dbReference>
<dbReference type="InterPro" id="IPR009057">
    <property type="entry name" value="Homeodomain-like_sf"/>
</dbReference>
<dbReference type="AlphaFoldDB" id="A0A2X4U1Y4"/>
<gene>
    <name evidence="5" type="ORF">NCTC10994_02459</name>
</gene>
<dbReference type="KEGG" id="rcr:NCTC10994_02459"/>
<dbReference type="EMBL" id="LS483468">
    <property type="protein sequence ID" value="SQI33151.1"/>
    <property type="molecule type" value="Genomic_DNA"/>
</dbReference>
<evidence type="ECO:0000313" key="5">
    <source>
        <dbReference type="EMBL" id="SQI33151.1"/>
    </source>
</evidence>
<organism evidence="5 6">
    <name type="scientific">Rhodococcus coprophilus</name>
    <dbReference type="NCBI Taxonomy" id="38310"/>
    <lineage>
        <taxon>Bacteria</taxon>
        <taxon>Bacillati</taxon>
        <taxon>Actinomycetota</taxon>
        <taxon>Actinomycetes</taxon>
        <taxon>Mycobacteriales</taxon>
        <taxon>Nocardiaceae</taxon>
        <taxon>Rhodococcus</taxon>
    </lineage>
</organism>
<evidence type="ECO:0000256" key="1">
    <source>
        <dbReference type="ARBA" id="ARBA00023125"/>
    </source>
</evidence>
<dbReference type="InterPro" id="IPR001647">
    <property type="entry name" value="HTH_TetR"/>
</dbReference>
<dbReference type="Proteomes" id="UP000249091">
    <property type="component" value="Chromosome 1"/>
</dbReference>
<dbReference type="InterPro" id="IPR050624">
    <property type="entry name" value="HTH-type_Tx_Regulator"/>
</dbReference>
<dbReference type="GO" id="GO:0003677">
    <property type="term" value="F:DNA binding"/>
    <property type="evidence" value="ECO:0007669"/>
    <property type="project" value="UniProtKB-UniRule"/>
</dbReference>
<proteinExistence type="predicted"/>
<evidence type="ECO:0000259" key="4">
    <source>
        <dbReference type="PROSITE" id="PS50977"/>
    </source>
</evidence>
<keyword evidence="1 2" id="KW-0238">DNA-binding</keyword>
<name>A0A2X4U1Y4_9NOCA</name>
<feature type="region of interest" description="Disordered" evidence="3">
    <location>
        <begin position="1"/>
        <end position="32"/>
    </location>
</feature>
<dbReference type="STRING" id="1219011.GCA_001895045_02753"/>
<dbReference type="RefSeq" id="WP_072701357.1">
    <property type="nucleotide sequence ID" value="NZ_JAFBBL010000001.1"/>
</dbReference>
<accession>A0A2X4U1Y4</accession>
<protein>
    <submittedName>
        <fullName evidence="5">TetR family transcriptional regulator</fullName>
    </submittedName>
</protein>
<feature type="domain" description="HTH tetR-type" evidence="4">
    <location>
        <begin position="32"/>
        <end position="90"/>
    </location>
</feature>
<feature type="DNA-binding region" description="H-T-H motif" evidence="2">
    <location>
        <begin position="53"/>
        <end position="72"/>
    </location>
</feature>
<dbReference type="PANTHER" id="PTHR43479">
    <property type="entry name" value="ACREF/ENVCD OPERON REPRESSOR-RELATED"/>
    <property type="match status" value="1"/>
</dbReference>
<reference evidence="5 6" key="1">
    <citation type="submission" date="2018-06" db="EMBL/GenBank/DDBJ databases">
        <authorList>
            <consortium name="Pathogen Informatics"/>
            <person name="Doyle S."/>
        </authorList>
    </citation>
    <scope>NUCLEOTIDE SEQUENCE [LARGE SCALE GENOMIC DNA]</scope>
    <source>
        <strain evidence="5 6">NCTC10994</strain>
    </source>
</reference>
<dbReference type="PANTHER" id="PTHR43479:SF11">
    <property type="entry name" value="ACREF_ENVCD OPERON REPRESSOR-RELATED"/>
    <property type="match status" value="1"/>
</dbReference>
<dbReference type="Gene3D" id="1.10.357.10">
    <property type="entry name" value="Tetracycline Repressor, domain 2"/>
    <property type="match status" value="1"/>
</dbReference>
<dbReference type="Pfam" id="PF00440">
    <property type="entry name" value="TetR_N"/>
    <property type="match status" value="1"/>
</dbReference>
<sequence length="213" mass="23022">MSIENSQDASTLSPRATQAVRRSLTPRQEAASRDVDRLIRAGRELITQGAPARVADIVTAAGLSNDAFYRYFRSKSDFVDAVVEEGSQRLLNYLRHKMSAAQTPDEALRAGIAAVLNQAVNPEIGAATRNVVAAGGGRSHAPKVREDLEFALADVLAGPIRELGSTDPERDSLATSILLLASMEHLLWRDISTFDADAEVEHIVGYVRRGLAT</sequence>
<evidence type="ECO:0000256" key="2">
    <source>
        <dbReference type="PROSITE-ProRule" id="PRU00335"/>
    </source>
</evidence>
<evidence type="ECO:0000313" key="6">
    <source>
        <dbReference type="Proteomes" id="UP000249091"/>
    </source>
</evidence>
<keyword evidence="6" id="KW-1185">Reference proteome</keyword>
<dbReference type="PROSITE" id="PS50977">
    <property type="entry name" value="HTH_TETR_2"/>
    <property type="match status" value="1"/>
</dbReference>
<evidence type="ECO:0000256" key="3">
    <source>
        <dbReference type="SAM" id="MobiDB-lite"/>
    </source>
</evidence>